<keyword evidence="5" id="KW-0808">Transferase</keyword>
<dbReference type="CDD" id="cd02022">
    <property type="entry name" value="DPCK"/>
    <property type="match status" value="1"/>
</dbReference>
<comment type="catalytic activity">
    <reaction evidence="5">
        <text>3'-dephospho-CoA + ATP = ADP + CoA + H(+)</text>
        <dbReference type="Rhea" id="RHEA:18245"/>
        <dbReference type="ChEBI" id="CHEBI:15378"/>
        <dbReference type="ChEBI" id="CHEBI:30616"/>
        <dbReference type="ChEBI" id="CHEBI:57287"/>
        <dbReference type="ChEBI" id="CHEBI:57328"/>
        <dbReference type="ChEBI" id="CHEBI:456216"/>
        <dbReference type="EC" id="2.7.1.24"/>
    </reaction>
</comment>
<protein>
    <recommendedName>
        <fullName evidence="5 6">Dephospho-CoA kinase</fullName>
        <ecNumber evidence="5 6">2.7.1.24</ecNumber>
    </recommendedName>
    <alternativeName>
        <fullName evidence="5">Dephosphocoenzyme A kinase</fullName>
    </alternativeName>
</protein>
<dbReference type="Pfam" id="PF01121">
    <property type="entry name" value="CoaE"/>
    <property type="match status" value="1"/>
</dbReference>
<dbReference type="Proteomes" id="UP000244248">
    <property type="component" value="Unassembled WGS sequence"/>
</dbReference>
<dbReference type="Gene3D" id="3.40.50.300">
    <property type="entry name" value="P-loop containing nucleotide triphosphate hydrolases"/>
    <property type="match status" value="1"/>
</dbReference>
<comment type="caution">
    <text evidence="7">The sequence shown here is derived from an EMBL/GenBank/DDBJ whole genome shotgun (WGS) entry which is preliminary data.</text>
</comment>
<dbReference type="GO" id="GO:0015937">
    <property type="term" value="P:coenzyme A biosynthetic process"/>
    <property type="evidence" value="ECO:0007669"/>
    <property type="project" value="UniProtKB-UniRule"/>
</dbReference>
<keyword evidence="5" id="KW-0963">Cytoplasm</keyword>
<evidence type="ECO:0000313" key="8">
    <source>
        <dbReference type="Proteomes" id="UP000244248"/>
    </source>
</evidence>
<evidence type="ECO:0000256" key="5">
    <source>
        <dbReference type="HAMAP-Rule" id="MF_00376"/>
    </source>
</evidence>
<evidence type="ECO:0000313" key="7">
    <source>
        <dbReference type="EMBL" id="PTU30678.1"/>
    </source>
</evidence>
<evidence type="ECO:0000256" key="1">
    <source>
        <dbReference type="ARBA" id="ARBA00009018"/>
    </source>
</evidence>
<feature type="binding site" evidence="5">
    <location>
        <begin position="13"/>
        <end position="18"/>
    </location>
    <ligand>
        <name>ATP</name>
        <dbReference type="ChEBI" id="CHEBI:30616"/>
    </ligand>
</feature>
<dbReference type="EC" id="2.7.1.24" evidence="5 6"/>
<dbReference type="EMBL" id="QANS01000005">
    <property type="protein sequence ID" value="PTU30678.1"/>
    <property type="molecule type" value="Genomic_DNA"/>
</dbReference>
<sequence length="202" mass="22241">MSQLTVGLTGGIASGKSLVESQFRALGVPVLDADQVSRDVVAPPSPALDEIAERFGAEFITAEGTLDRRRMRELVFSDAGAKQRLEAILHPHIRQRLKQWRDAQTAPYCIISVAILLETGMRTLVDRVLVVDVPVETQMTRLTVRDGIAETLASSMIAAQTHRQVRLDAAHDVIQNIGTPEQTQREVARLHQLYLQLAGTQS</sequence>
<dbReference type="NCBIfam" id="TIGR00152">
    <property type="entry name" value="dephospho-CoA kinase"/>
    <property type="match status" value="1"/>
</dbReference>
<keyword evidence="3 5" id="KW-0067">ATP-binding</keyword>
<comment type="subcellular location">
    <subcellularLocation>
        <location evidence="5">Cytoplasm</location>
    </subcellularLocation>
</comment>
<dbReference type="PROSITE" id="PS51219">
    <property type="entry name" value="DPCK"/>
    <property type="match status" value="1"/>
</dbReference>
<dbReference type="RefSeq" id="WP_107941051.1">
    <property type="nucleotide sequence ID" value="NZ_QANS01000005.1"/>
</dbReference>
<dbReference type="GO" id="GO:0005737">
    <property type="term" value="C:cytoplasm"/>
    <property type="evidence" value="ECO:0007669"/>
    <property type="project" value="UniProtKB-SubCell"/>
</dbReference>
<name>A0A2T5MDL9_9GAMM</name>
<dbReference type="InterPro" id="IPR001977">
    <property type="entry name" value="Depp_CoAkinase"/>
</dbReference>
<dbReference type="AlphaFoldDB" id="A0A2T5MDL9"/>
<dbReference type="PANTHER" id="PTHR10695:SF46">
    <property type="entry name" value="BIFUNCTIONAL COENZYME A SYNTHASE-RELATED"/>
    <property type="match status" value="1"/>
</dbReference>
<dbReference type="OrthoDB" id="9812943at2"/>
<dbReference type="SUPFAM" id="SSF52540">
    <property type="entry name" value="P-loop containing nucleoside triphosphate hydrolases"/>
    <property type="match status" value="1"/>
</dbReference>
<dbReference type="UniPathway" id="UPA00241">
    <property type="reaction ID" value="UER00356"/>
</dbReference>
<comment type="pathway">
    <text evidence="5">Cofactor biosynthesis; coenzyme A biosynthesis; CoA from (R)-pantothenate: step 5/5.</text>
</comment>
<evidence type="ECO:0000256" key="3">
    <source>
        <dbReference type="ARBA" id="ARBA00022840"/>
    </source>
</evidence>
<keyword evidence="8" id="KW-1185">Reference proteome</keyword>
<evidence type="ECO:0000256" key="2">
    <source>
        <dbReference type="ARBA" id="ARBA00022741"/>
    </source>
</evidence>
<accession>A0A2T5MDL9</accession>
<dbReference type="InterPro" id="IPR027417">
    <property type="entry name" value="P-loop_NTPase"/>
</dbReference>
<dbReference type="GO" id="GO:0005524">
    <property type="term" value="F:ATP binding"/>
    <property type="evidence" value="ECO:0007669"/>
    <property type="project" value="UniProtKB-UniRule"/>
</dbReference>
<reference evidence="7 8" key="1">
    <citation type="submission" date="2018-04" db="EMBL/GenBank/DDBJ databases">
        <title>Novel species isolated from glacier.</title>
        <authorList>
            <person name="Liu Q."/>
            <person name="Xin Y.-H."/>
        </authorList>
    </citation>
    <scope>NUCLEOTIDE SEQUENCE [LARGE SCALE GENOMIC DNA]</scope>
    <source>
        <strain evidence="7 8">GT1R17</strain>
    </source>
</reference>
<dbReference type="GO" id="GO:0004140">
    <property type="term" value="F:dephospho-CoA kinase activity"/>
    <property type="evidence" value="ECO:0007669"/>
    <property type="project" value="UniProtKB-UniRule"/>
</dbReference>
<dbReference type="PANTHER" id="PTHR10695">
    <property type="entry name" value="DEPHOSPHO-COA KINASE-RELATED"/>
    <property type="match status" value="1"/>
</dbReference>
<gene>
    <name evidence="5" type="primary">coaE</name>
    <name evidence="7" type="ORF">CJD38_14385</name>
</gene>
<keyword evidence="4 5" id="KW-0173">Coenzyme A biosynthesis</keyword>
<keyword evidence="2 5" id="KW-0547">Nucleotide-binding</keyword>
<evidence type="ECO:0000256" key="4">
    <source>
        <dbReference type="ARBA" id="ARBA00022993"/>
    </source>
</evidence>
<dbReference type="HAMAP" id="MF_00376">
    <property type="entry name" value="Dephospho_CoA_kinase"/>
    <property type="match status" value="1"/>
</dbReference>
<keyword evidence="5 7" id="KW-0418">Kinase</keyword>
<proteinExistence type="inferred from homology"/>
<evidence type="ECO:0000256" key="6">
    <source>
        <dbReference type="NCBIfam" id="TIGR00152"/>
    </source>
</evidence>
<comment type="function">
    <text evidence="5">Catalyzes the phosphorylation of the 3'-hydroxyl group of dephosphocoenzyme A to form coenzyme A.</text>
</comment>
<organism evidence="7 8">
    <name type="scientific">Stenotrophobium rhamnosiphilum</name>
    <dbReference type="NCBI Taxonomy" id="2029166"/>
    <lineage>
        <taxon>Bacteria</taxon>
        <taxon>Pseudomonadati</taxon>
        <taxon>Pseudomonadota</taxon>
        <taxon>Gammaproteobacteria</taxon>
        <taxon>Nevskiales</taxon>
        <taxon>Nevskiaceae</taxon>
        <taxon>Stenotrophobium</taxon>
    </lineage>
</organism>
<comment type="similarity">
    <text evidence="1 5">Belongs to the CoaE family.</text>
</comment>